<dbReference type="GO" id="GO:0002244">
    <property type="term" value="P:hematopoietic progenitor cell differentiation"/>
    <property type="evidence" value="ECO:0007669"/>
    <property type="project" value="TreeGrafter"/>
</dbReference>
<protein>
    <recommendedName>
        <fullName evidence="2">LRRK2 ARM repeat domain-containing protein</fullName>
    </recommendedName>
</protein>
<keyword evidence="1" id="KW-0677">Repeat</keyword>
<dbReference type="PANTHER" id="PTHR22895">
    <property type="entry name" value="ARMADILLO REPEAT-CONTAINING PROTEIN 6"/>
    <property type="match status" value="1"/>
</dbReference>
<dbReference type="AlphaFoldDB" id="A0A1B6CSI6"/>
<accession>A0A1B6CSI6</accession>
<dbReference type="SMART" id="SM00185">
    <property type="entry name" value="ARM"/>
    <property type="match status" value="5"/>
</dbReference>
<dbReference type="PANTHER" id="PTHR22895:SF0">
    <property type="entry name" value="ARMADILLO REPEAT-CONTAINING PROTEIN 6"/>
    <property type="match status" value="1"/>
</dbReference>
<dbReference type="Gene3D" id="1.25.10.10">
    <property type="entry name" value="Leucine-rich Repeat Variant"/>
    <property type="match status" value="2"/>
</dbReference>
<dbReference type="InterPro" id="IPR011989">
    <property type="entry name" value="ARM-like"/>
</dbReference>
<evidence type="ECO:0000259" key="2">
    <source>
        <dbReference type="Pfam" id="PF23744"/>
    </source>
</evidence>
<dbReference type="EMBL" id="GEDC01011612">
    <property type="protein sequence ID" value="JAS25686.1"/>
    <property type="molecule type" value="Transcribed_RNA"/>
</dbReference>
<dbReference type="Pfam" id="PF23744">
    <property type="entry name" value="ARM_LRRK2"/>
    <property type="match status" value="1"/>
</dbReference>
<dbReference type="InterPro" id="IPR056597">
    <property type="entry name" value="ARM_LRRK2"/>
</dbReference>
<evidence type="ECO:0000313" key="3">
    <source>
        <dbReference type="EMBL" id="JAS16203.1"/>
    </source>
</evidence>
<organism evidence="3">
    <name type="scientific">Clastoptera arizonana</name>
    <name type="common">Arizona spittle bug</name>
    <dbReference type="NCBI Taxonomy" id="38151"/>
    <lineage>
        <taxon>Eukaryota</taxon>
        <taxon>Metazoa</taxon>
        <taxon>Ecdysozoa</taxon>
        <taxon>Arthropoda</taxon>
        <taxon>Hexapoda</taxon>
        <taxon>Insecta</taxon>
        <taxon>Pterygota</taxon>
        <taxon>Neoptera</taxon>
        <taxon>Paraneoptera</taxon>
        <taxon>Hemiptera</taxon>
        <taxon>Auchenorrhyncha</taxon>
        <taxon>Cercopoidea</taxon>
        <taxon>Clastopteridae</taxon>
        <taxon>Clastoptera</taxon>
    </lineage>
</organism>
<evidence type="ECO:0000313" key="4">
    <source>
        <dbReference type="EMBL" id="JAS25686.1"/>
    </source>
</evidence>
<name>A0A1B6CSI6_9HEMI</name>
<dbReference type="InterPro" id="IPR016024">
    <property type="entry name" value="ARM-type_fold"/>
</dbReference>
<feature type="domain" description="LRRK2 ARM repeat" evidence="2">
    <location>
        <begin position="232"/>
        <end position="399"/>
    </location>
</feature>
<dbReference type="EMBL" id="GEDC01021095">
    <property type="protein sequence ID" value="JAS16203.1"/>
    <property type="molecule type" value="Transcribed_RNA"/>
</dbReference>
<sequence>MVKVISQETFNSVVKDNISEFDMTTEEAVKEAIEQFEAQGVDLSNIVKTADMAQGKDPLIICITSLQELYDNTAELDLILPQLELFKNDCKKDLSRKILAAKEGAYPILLDILDKYSNDKEVVLSVLQSLNALMDGFPDLLNERGICMIGSLLSTRKEPSTISLVLQWCRKCCLNHEHNRQNIFENGIADYLRILLDSENVEYLADLCKVIRSLTLDDDVRVQVSNSHNRAKVLAVEFLCPITDLLSKHRADNDIVNELLLTLSSLIVRNEFCAKVEEGGGIKFILDALTEFPEDEKICKSGLLLLKGLAGNDDVKVKIMQAGAPSLILIALNKHMKSEAVSSAALSAITVLALRSPSNCQTLFDEGAPELILQTMKVHSKNSKVQRHGCWALRNMVSRNRELCAEFLKLGTEEILNAVLRQHKICEADAKAALRDLGCKVDLNEPWKGKGQGKVTH</sequence>
<gene>
    <name evidence="3" type="ORF">g.33507</name>
    <name evidence="4" type="ORF">g.33509</name>
</gene>
<dbReference type="InterPro" id="IPR000225">
    <property type="entry name" value="Armadillo"/>
</dbReference>
<reference evidence="3" key="1">
    <citation type="submission" date="2015-12" db="EMBL/GenBank/DDBJ databases">
        <title>De novo transcriptome assembly of four potential Pierce s Disease insect vectors from Arizona vineyards.</title>
        <authorList>
            <person name="Tassone E.E."/>
        </authorList>
    </citation>
    <scope>NUCLEOTIDE SEQUENCE</scope>
</reference>
<proteinExistence type="predicted"/>
<evidence type="ECO:0000256" key="1">
    <source>
        <dbReference type="ARBA" id="ARBA00022737"/>
    </source>
</evidence>
<dbReference type="SUPFAM" id="SSF48371">
    <property type="entry name" value="ARM repeat"/>
    <property type="match status" value="1"/>
</dbReference>